<dbReference type="Pfam" id="PF10545">
    <property type="entry name" value="MADF_DNA_bdg"/>
    <property type="match status" value="2"/>
</dbReference>
<proteinExistence type="predicted"/>
<dbReference type="Proteomes" id="UP001153714">
    <property type="component" value="Chromosome 8"/>
</dbReference>
<feature type="domain" description="Myb-like" evidence="1">
    <location>
        <begin position="404"/>
        <end position="461"/>
    </location>
</feature>
<dbReference type="InterPro" id="IPR006578">
    <property type="entry name" value="MADF-dom"/>
</dbReference>
<name>A0A9P0G172_9NEOP</name>
<keyword evidence="3" id="KW-1185">Reference proteome</keyword>
<evidence type="ECO:0000259" key="1">
    <source>
        <dbReference type="SMART" id="SM00717"/>
    </source>
</evidence>
<feature type="domain" description="Myb-like" evidence="1">
    <location>
        <begin position="305"/>
        <end position="363"/>
    </location>
</feature>
<accession>A0A9P0G172</accession>
<feature type="domain" description="Myb-like" evidence="1">
    <location>
        <begin position="803"/>
        <end position="861"/>
    </location>
</feature>
<dbReference type="OrthoDB" id="7452013at2759"/>
<dbReference type="InterPro" id="IPR001005">
    <property type="entry name" value="SANT/Myb"/>
</dbReference>
<evidence type="ECO:0000313" key="3">
    <source>
        <dbReference type="Proteomes" id="UP001153714"/>
    </source>
</evidence>
<evidence type="ECO:0000313" key="2">
    <source>
        <dbReference type="EMBL" id="CAH0764828.1"/>
    </source>
</evidence>
<organism evidence="2 3">
    <name type="scientific">Diatraea saccharalis</name>
    <name type="common">sugarcane borer</name>
    <dbReference type="NCBI Taxonomy" id="40085"/>
    <lineage>
        <taxon>Eukaryota</taxon>
        <taxon>Metazoa</taxon>
        <taxon>Ecdysozoa</taxon>
        <taxon>Arthropoda</taxon>
        <taxon>Hexapoda</taxon>
        <taxon>Insecta</taxon>
        <taxon>Pterygota</taxon>
        <taxon>Neoptera</taxon>
        <taxon>Endopterygota</taxon>
        <taxon>Lepidoptera</taxon>
        <taxon>Glossata</taxon>
        <taxon>Ditrysia</taxon>
        <taxon>Pyraloidea</taxon>
        <taxon>Crambidae</taxon>
        <taxon>Crambinae</taxon>
        <taxon>Diatraea</taxon>
    </lineage>
</organism>
<dbReference type="AlphaFoldDB" id="A0A9P0G172"/>
<dbReference type="EMBL" id="OU893339">
    <property type="protein sequence ID" value="CAH0764828.1"/>
    <property type="molecule type" value="Genomic_DNA"/>
</dbReference>
<reference evidence="2" key="1">
    <citation type="submission" date="2021-12" db="EMBL/GenBank/DDBJ databases">
        <authorList>
            <person name="King R."/>
        </authorList>
    </citation>
    <scope>NUCLEOTIDE SEQUENCE</scope>
</reference>
<protein>
    <recommendedName>
        <fullName evidence="1">Myb-like domain-containing protein</fullName>
    </recommendedName>
</protein>
<sequence>MEQIVVKTECQPNGEIILYYVEDNAADESNGDHVFQLEDNADYEILEASDTDQFNDNDAVVTEILPDSDWSDEELQKLLVFYIDNKEAFLNEASITQHLWAVATKTMLSGKSAQGCEDKLQELRKLYLQQRLDQQNGYNVTWFLYDLSHQAFHDDSHVNLLMKDSEQPSQMLAKIPVTTTNDNSKGVIVVKNVNNSRTVADDKVLIMLKLYLRYKKNGISAKAMWESIAMELGEESSEYWNKRFLNFKQHYLRMLAKRAVDGPASVNWVYMDIFDEIFKDDPVFQNRYVESNQNDTIVNDEPTVINKDWHDTECTILAKYYFDCFDEFLDTSIPNNFLWTEVGRLLDKNPEDCKKKFNELKEAHYEKYFTGSYILRNRIPLEILYDNIISKEVEIEIANAKSVAINIWNTDELDELVKFFYQNLELLKDSVCYFVCWACISRSLKKSLSSCRKQWEELKSLYKSILNDKIENPELQIDWRYIELFDRIFDYGMNTNLLNDYENLQNKMDSKIGVKKVNIDLNNEPYENGTDYEEYDERGFTKRTKRGLGDSKAFKILEYYQKNKDKFSTTLKKKQTLWDALGKQIGMTGEQCAHRFRNLKQVYTGYVQREINIPEMPILWPYYALCKKVFGYRAIKSKLKNNKADKDFEEWTPKEIKQVIGYFGLHFNELSYDDTATKWKELADELQKPMKAVRDKFIELRKSYKRLKTVKEHNPEFKVSWKYYNMFNEIYERADAGAAMEVDDEVYEVSDDRNEDDEDYQCIIVIPEGGDISDLSNAQIVIRENSSDKKQETIEENTATKPVTIKWTKKSKRRLLILYHNYIKTRKGQEIKPKEMWTEISTKLSKTPLSCRKMFAKLKANHLKMKDIDEDSKKQSPYYTVIERILKLKPKFPKVIQKKLNESKPSKDVLLPSNKVEMALQYYLQHIDEFLSPKFEKKYLWTELADFVCEPVNKLFNKINYLKQNYNAVTDEVAGEKTQFSDLLKEILTKENAVRAEIVEAVNQDDNGEESTWSDNEIEQLLVWYLANLDKFKNPKFVRKYLWLEASSFLKKSPLICSKKMTEIRTQYKTMIKESPDDLSQWRFYELCQKIYGTGKKSETTNVNQIIE</sequence>
<dbReference type="SMART" id="SM00717">
    <property type="entry name" value="SANT"/>
    <property type="match status" value="4"/>
</dbReference>
<reference evidence="2" key="2">
    <citation type="submission" date="2022-10" db="EMBL/GenBank/DDBJ databases">
        <authorList>
            <consortium name="ENA_rothamsted_submissions"/>
            <consortium name="culmorum"/>
            <person name="King R."/>
        </authorList>
    </citation>
    <scope>NUCLEOTIDE SEQUENCE</scope>
</reference>
<gene>
    <name evidence="2" type="ORF">DIATSA_LOCUS13367</name>
</gene>
<feature type="domain" description="Myb-like" evidence="1">
    <location>
        <begin position="647"/>
        <end position="703"/>
    </location>
</feature>